<dbReference type="GO" id="GO:0045436">
    <property type="term" value="F:lycopene beta cyclase activity"/>
    <property type="evidence" value="ECO:0007669"/>
    <property type="project" value="InterPro"/>
</dbReference>
<keyword evidence="2" id="KW-0413">Isomerase</keyword>
<comment type="caution">
    <text evidence="2">The sequence shown here is derived from an EMBL/GenBank/DDBJ whole genome shotgun (WGS) entry which is preliminary data.</text>
</comment>
<dbReference type="InterPro" id="IPR036188">
    <property type="entry name" value="FAD/NAD-bd_sf"/>
</dbReference>
<accession>A0A848FCZ3</accession>
<sequence length="401" mass="43685">MQAEACGAAPEAARDADLILVGGGLANGLIAWRLRALRPQLRLLLLEAGPTLGGNHTWSFHATDLTGPQRAWLAPLVARHWNGHEVIFPQRRRRLEGGYASISTSRFHEQLSATLGPRARCGVPVAALTPTEVTLADGCVLRARAVIDGRGPRPSASVVLGHQKFLGQELRLAAPHGLERPVLMDASVDQHDGYRFVYLLPFSADTLLVEDTYYADGGELDVQALRGRIARYAAERGWQVRDLLREEQGVLPIVLSGDVQAFWREAGGVPSSGLSAGLFHPTTGYSLPDAVALAELVAAQPDLSAAALFDAIRRHAVGCWQARGFFRLLNRMLFRSAPPTLRWKVMQRFYGLPEPLIARFYAARLQPLDKLRIVAGKPPVPLGAALRAALDRPSARAEVQQ</sequence>
<gene>
    <name evidence="2" type="primary">crtY</name>
    <name evidence="2" type="ORF">HHL10_17895</name>
</gene>
<dbReference type="InterPro" id="IPR010108">
    <property type="entry name" value="Lycopene_cyclase_b/e"/>
</dbReference>
<dbReference type="EC" id="5.5.1.19" evidence="2"/>
<dbReference type="RefSeq" id="WP_169161758.1">
    <property type="nucleotide sequence ID" value="NZ_JABBFW010000013.1"/>
</dbReference>
<dbReference type="Proteomes" id="UP000574067">
    <property type="component" value="Unassembled WGS sequence"/>
</dbReference>
<dbReference type="NCBIfam" id="TIGR01790">
    <property type="entry name" value="carotene-cycl"/>
    <property type="match status" value="1"/>
</dbReference>
<protein>
    <submittedName>
        <fullName evidence="2">Lycopene beta-cyclase CrtY</fullName>
        <ecNumber evidence="2">5.5.1.19</ecNumber>
    </submittedName>
</protein>
<reference evidence="2 3" key="1">
    <citation type="submission" date="2020-04" db="EMBL/GenBank/DDBJ databases">
        <title>Azohydromonas sp. isolated from soil.</title>
        <authorList>
            <person name="Dahal R.H."/>
        </authorList>
    </citation>
    <scope>NUCLEOTIDE SEQUENCE [LARGE SCALE GENOMIC DNA]</scope>
    <source>
        <strain evidence="2 3">G-1-1-14</strain>
    </source>
</reference>
<dbReference type="AlphaFoldDB" id="A0A848FCZ3"/>
<dbReference type="InterPro" id="IPR008461">
    <property type="entry name" value="CrtY"/>
</dbReference>
<dbReference type="GO" id="GO:0016117">
    <property type="term" value="P:carotenoid biosynthetic process"/>
    <property type="evidence" value="ECO:0007669"/>
    <property type="project" value="InterPro"/>
</dbReference>
<organism evidence="2 3">
    <name type="scientific">Azohydromonas caseinilytica</name>
    <dbReference type="NCBI Taxonomy" id="2728836"/>
    <lineage>
        <taxon>Bacteria</taxon>
        <taxon>Pseudomonadati</taxon>
        <taxon>Pseudomonadota</taxon>
        <taxon>Betaproteobacteria</taxon>
        <taxon>Burkholderiales</taxon>
        <taxon>Sphaerotilaceae</taxon>
        <taxon>Azohydromonas</taxon>
    </lineage>
</organism>
<dbReference type="Gene3D" id="3.50.50.60">
    <property type="entry name" value="FAD/NAD(P)-binding domain"/>
    <property type="match status" value="1"/>
</dbReference>
<dbReference type="Pfam" id="PF05834">
    <property type="entry name" value="Lycopene_cycl"/>
    <property type="match status" value="1"/>
</dbReference>
<name>A0A848FCZ3_9BURK</name>
<dbReference type="SUPFAM" id="SSF51905">
    <property type="entry name" value="FAD/NAD(P)-binding domain"/>
    <property type="match status" value="1"/>
</dbReference>
<proteinExistence type="inferred from homology"/>
<comment type="similarity">
    <text evidence="1">Belongs to the lycopene cyclase family.</text>
</comment>
<dbReference type="NCBIfam" id="TIGR01789">
    <property type="entry name" value="lycopene_cycl"/>
    <property type="match status" value="1"/>
</dbReference>
<dbReference type="EMBL" id="JABBFW010000013">
    <property type="protein sequence ID" value="NML16856.1"/>
    <property type="molecule type" value="Genomic_DNA"/>
</dbReference>
<evidence type="ECO:0000313" key="3">
    <source>
        <dbReference type="Proteomes" id="UP000574067"/>
    </source>
</evidence>
<dbReference type="GO" id="GO:0016705">
    <property type="term" value="F:oxidoreductase activity, acting on paired donors, with incorporation or reduction of molecular oxygen"/>
    <property type="evidence" value="ECO:0007669"/>
    <property type="project" value="InterPro"/>
</dbReference>
<keyword evidence="3" id="KW-1185">Reference proteome</keyword>
<evidence type="ECO:0000256" key="1">
    <source>
        <dbReference type="ARBA" id="ARBA00006599"/>
    </source>
</evidence>
<evidence type="ECO:0000313" key="2">
    <source>
        <dbReference type="EMBL" id="NML16856.1"/>
    </source>
</evidence>